<name>A0ABW0T6U8_9HYPH</name>
<keyword evidence="7 10" id="KW-0648">Protein biosynthesis</keyword>
<evidence type="ECO:0000256" key="8">
    <source>
        <dbReference type="ARBA" id="ARBA00023146"/>
    </source>
</evidence>
<dbReference type="Gene3D" id="3.40.50.800">
    <property type="entry name" value="Anticodon-binding domain"/>
    <property type="match status" value="1"/>
</dbReference>
<comment type="subunit">
    <text evidence="2 10">Homodimer.</text>
</comment>
<feature type="domain" description="Aminoacyl-transfer RNA synthetases class-II family profile" evidence="11">
    <location>
        <begin position="34"/>
        <end position="387"/>
    </location>
</feature>
<dbReference type="InterPro" id="IPR041715">
    <property type="entry name" value="HisRS-like_core"/>
</dbReference>
<keyword evidence="5 10" id="KW-0547">Nucleotide-binding</keyword>
<dbReference type="HAMAP" id="MF_00127">
    <property type="entry name" value="His_tRNA_synth"/>
    <property type="match status" value="1"/>
</dbReference>
<keyword evidence="13" id="KW-1185">Reference proteome</keyword>
<evidence type="ECO:0000313" key="13">
    <source>
        <dbReference type="Proteomes" id="UP001596107"/>
    </source>
</evidence>
<evidence type="ECO:0000256" key="4">
    <source>
        <dbReference type="ARBA" id="ARBA00022598"/>
    </source>
</evidence>
<comment type="catalytic activity">
    <reaction evidence="9 10">
        <text>tRNA(His) + L-histidine + ATP = L-histidyl-tRNA(His) + AMP + diphosphate + H(+)</text>
        <dbReference type="Rhea" id="RHEA:17313"/>
        <dbReference type="Rhea" id="RHEA-COMP:9665"/>
        <dbReference type="Rhea" id="RHEA-COMP:9689"/>
        <dbReference type="ChEBI" id="CHEBI:15378"/>
        <dbReference type="ChEBI" id="CHEBI:30616"/>
        <dbReference type="ChEBI" id="CHEBI:33019"/>
        <dbReference type="ChEBI" id="CHEBI:57595"/>
        <dbReference type="ChEBI" id="CHEBI:78442"/>
        <dbReference type="ChEBI" id="CHEBI:78527"/>
        <dbReference type="ChEBI" id="CHEBI:456215"/>
        <dbReference type="EC" id="6.1.1.21"/>
    </reaction>
</comment>
<dbReference type="InterPro" id="IPR033656">
    <property type="entry name" value="HisRS_anticodon"/>
</dbReference>
<dbReference type="PROSITE" id="PS50862">
    <property type="entry name" value="AA_TRNA_LIGASE_II"/>
    <property type="match status" value="1"/>
</dbReference>
<dbReference type="RefSeq" id="WP_223019871.1">
    <property type="nucleotide sequence ID" value="NZ_CP078143.1"/>
</dbReference>
<protein>
    <recommendedName>
        <fullName evidence="10">Histidine--tRNA ligase</fullName>
        <ecNumber evidence="10">6.1.1.21</ecNumber>
    </recommendedName>
    <alternativeName>
        <fullName evidence="10">Histidyl-tRNA synthetase</fullName>
        <shortName evidence="10">HisRS</shortName>
    </alternativeName>
</protein>
<dbReference type="InterPro" id="IPR004154">
    <property type="entry name" value="Anticodon-bd"/>
</dbReference>
<comment type="similarity">
    <text evidence="1 10">Belongs to the class-II aminoacyl-tRNA synthetase family.</text>
</comment>
<sequence>MAKKADKTRARLPRGFVDRHASDIRAVDEMCAKIREVYERYGFDPVETPIFEYTDALGKFLPDQDRPNEGVFSVQDDDEQWLSLRYDLTAPLARHVAENFNDIQLPYRTYRAGYVFRNEKPGPGRFRQFMQFDADTVGAPGVAADAEMCMMMADVMEALGLEGQYVIRVNNRKVLDGVMEAIGVTDEAQKLTILRAIDKADKFPVSEIAKLLGGGRWDGDKEGEGDFTKGAGLNDEQITRLINITGWREKNSGSVGASNTITIENLLLDFENSPKVTEACDELNTIQRLCAAAGYDEARILIDPSVVRGLEYYTGPVFEAELTAEIPNEKGEIVRFGSVGGGGRYDGLVSRFRGQPVPATGFSIGVSRLATALKNLGKLGQDPVLPPVLVTVMDGDTEAMAKYQQFTQALRAAGIRAEMYQGNWKKFGNQLKYADRRGSPLAIIQGADERANGEVQIKDLIEGKKLSAEIESNEEWREARVAQMTVSEGELVETVHKMLAAQAEASKS</sequence>
<dbReference type="Pfam" id="PF13393">
    <property type="entry name" value="tRNA-synt_His"/>
    <property type="match status" value="2"/>
</dbReference>
<keyword evidence="6 10" id="KW-0067">ATP-binding</keyword>
<dbReference type="Pfam" id="PF03129">
    <property type="entry name" value="HGTP_anticodon"/>
    <property type="match status" value="1"/>
</dbReference>
<evidence type="ECO:0000256" key="2">
    <source>
        <dbReference type="ARBA" id="ARBA00011738"/>
    </source>
</evidence>
<evidence type="ECO:0000256" key="9">
    <source>
        <dbReference type="ARBA" id="ARBA00047639"/>
    </source>
</evidence>
<dbReference type="Gene3D" id="3.30.930.10">
    <property type="entry name" value="Bira Bifunctional Protein, Domain 2"/>
    <property type="match status" value="1"/>
</dbReference>
<evidence type="ECO:0000256" key="3">
    <source>
        <dbReference type="ARBA" id="ARBA00022490"/>
    </source>
</evidence>
<dbReference type="CDD" id="cd00773">
    <property type="entry name" value="HisRS-like_core"/>
    <property type="match status" value="1"/>
</dbReference>
<dbReference type="InterPro" id="IPR036621">
    <property type="entry name" value="Anticodon-bd_dom_sf"/>
</dbReference>
<dbReference type="EMBL" id="JBHSNB010000001">
    <property type="protein sequence ID" value="MFC5584324.1"/>
    <property type="molecule type" value="Genomic_DNA"/>
</dbReference>
<comment type="caution">
    <text evidence="12">The sequence shown here is derived from an EMBL/GenBank/DDBJ whole genome shotgun (WGS) entry which is preliminary data.</text>
</comment>
<reference evidence="13" key="1">
    <citation type="journal article" date="2019" name="Int. J. Syst. Evol. Microbiol.">
        <title>The Global Catalogue of Microorganisms (GCM) 10K type strain sequencing project: providing services to taxonomists for standard genome sequencing and annotation.</title>
        <authorList>
            <consortium name="The Broad Institute Genomics Platform"/>
            <consortium name="The Broad Institute Genome Sequencing Center for Infectious Disease"/>
            <person name="Wu L."/>
            <person name="Ma J."/>
        </authorList>
    </citation>
    <scope>NUCLEOTIDE SEQUENCE [LARGE SCALE GENOMIC DNA]</scope>
    <source>
        <strain evidence="13">JCM 3366</strain>
    </source>
</reference>
<accession>A0ABW0T6U8</accession>
<dbReference type="PANTHER" id="PTHR11476">
    <property type="entry name" value="HISTIDYL-TRNA SYNTHETASE"/>
    <property type="match status" value="1"/>
</dbReference>
<dbReference type="NCBIfam" id="TIGR00442">
    <property type="entry name" value="hisS"/>
    <property type="match status" value="1"/>
</dbReference>
<keyword evidence="4 10" id="KW-0436">Ligase</keyword>
<dbReference type="SUPFAM" id="SSF55681">
    <property type="entry name" value="Class II aaRS and biotin synthetases"/>
    <property type="match status" value="1"/>
</dbReference>
<dbReference type="InterPro" id="IPR015807">
    <property type="entry name" value="His-tRNA-ligase"/>
</dbReference>
<dbReference type="InterPro" id="IPR045864">
    <property type="entry name" value="aa-tRNA-synth_II/BPL/LPL"/>
</dbReference>
<evidence type="ECO:0000313" key="12">
    <source>
        <dbReference type="EMBL" id="MFC5584324.1"/>
    </source>
</evidence>
<dbReference type="InterPro" id="IPR004516">
    <property type="entry name" value="HisRS/HisZ"/>
</dbReference>
<evidence type="ECO:0000256" key="5">
    <source>
        <dbReference type="ARBA" id="ARBA00022741"/>
    </source>
</evidence>
<comment type="subcellular location">
    <subcellularLocation>
        <location evidence="10">Cytoplasm</location>
    </subcellularLocation>
</comment>
<proteinExistence type="inferred from homology"/>
<dbReference type="PANTHER" id="PTHR11476:SF7">
    <property type="entry name" value="HISTIDINE--TRNA LIGASE"/>
    <property type="match status" value="1"/>
</dbReference>
<evidence type="ECO:0000256" key="6">
    <source>
        <dbReference type="ARBA" id="ARBA00022840"/>
    </source>
</evidence>
<dbReference type="GO" id="GO:0004821">
    <property type="term" value="F:histidine-tRNA ligase activity"/>
    <property type="evidence" value="ECO:0007669"/>
    <property type="project" value="UniProtKB-EC"/>
</dbReference>
<evidence type="ECO:0000256" key="1">
    <source>
        <dbReference type="ARBA" id="ARBA00008226"/>
    </source>
</evidence>
<dbReference type="PIRSF" id="PIRSF001549">
    <property type="entry name" value="His-tRNA_synth"/>
    <property type="match status" value="1"/>
</dbReference>
<dbReference type="EC" id="6.1.1.21" evidence="10"/>
<keyword evidence="3 10" id="KW-0963">Cytoplasm</keyword>
<evidence type="ECO:0000256" key="7">
    <source>
        <dbReference type="ARBA" id="ARBA00022917"/>
    </source>
</evidence>
<dbReference type="CDD" id="cd00859">
    <property type="entry name" value="HisRS_anticodon"/>
    <property type="match status" value="1"/>
</dbReference>
<dbReference type="InterPro" id="IPR006195">
    <property type="entry name" value="aa-tRNA-synth_II"/>
</dbReference>
<dbReference type="Proteomes" id="UP001596107">
    <property type="component" value="Unassembled WGS sequence"/>
</dbReference>
<organism evidence="12 13">
    <name type="scientific">Nitratireductor kimnyeongensis</name>
    <dbReference type="NCBI Taxonomy" id="430679"/>
    <lineage>
        <taxon>Bacteria</taxon>
        <taxon>Pseudomonadati</taxon>
        <taxon>Pseudomonadota</taxon>
        <taxon>Alphaproteobacteria</taxon>
        <taxon>Hyphomicrobiales</taxon>
        <taxon>Phyllobacteriaceae</taxon>
        <taxon>Nitratireductor</taxon>
    </lineage>
</organism>
<keyword evidence="8 10" id="KW-0030">Aminoacyl-tRNA synthetase</keyword>
<evidence type="ECO:0000256" key="10">
    <source>
        <dbReference type="HAMAP-Rule" id="MF_00127"/>
    </source>
</evidence>
<dbReference type="SUPFAM" id="SSF52954">
    <property type="entry name" value="Class II aaRS ABD-related"/>
    <property type="match status" value="1"/>
</dbReference>
<gene>
    <name evidence="10 12" type="primary">hisS</name>
    <name evidence="12" type="ORF">ACFPOD_04310</name>
</gene>
<evidence type="ECO:0000259" key="11">
    <source>
        <dbReference type="PROSITE" id="PS50862"/>
    </source>
</evidence>